<dbReference type="EMBL" id="BMAW01065549">
    <property type="protein sequence ID" value="GFT50942.1"/>
    <property type="molecule type" value="Genomic_DNA"/>
</dbReference>
<dbReference type="InterPro" id="IPR036397">
    <property type="entry name" value="RNaseH_sf"/>
</dbReference>
<sequence length="103" mass="12205">MQFIAPHAPWWVSFYERLTRRIKEPLRKILDRVYLSFAEMTTILAEIELVLNHRPLTYTSNDLNEPLPLTPAHFMFPGQENLSYPVHFEDNFCNEPTIKENLS</sequence>
<comment type="caution">
    <text evidence="1">The sequence shown here is derived from an EMBL/GenBank/DDBJ whole genome shotgun (WGS) entry which is preliminary data.</text>
</comment>
<keyword evidence="2" id="KW-1185">Reference proteome</keyword>
<reference evidence="1" key="1">
    <citation type="submission" date="2020-08" db="EMBL/GenBank/DDBJ databases">
        <title>Multicomponent nature underlies the extraordinary mechanical properties of spider dragline silk.</title>
        <authorList>
            <person name="Kono N."/>
            <person name="Nakamura H."/>
            <person name="Mori M."/>
            <person name="Yoshida Y."/>
            <person name="Ohtoshi R."/>
            <person name="Malay A.D."/>
            <person name="Moran D.A.P."/>
            <person name="Tomita M."/>
            <person name="Numata K."/>
            <person name="Arakawa K."/>
        </authorList>
    </citation>
    <scope>NUCLEOTIDE SEQUENCE</scope>
</reference>
<name>A0A8X6P555_NEPPI</name>
<dbReference type="Gene3D" id="3.30.420.10">
    <property type="entry name" value="Ribonuclease H-like superfamily/Ribonuclease H"/>
    <property type="match status" value="1"/>
</dbReference>
<dbReference type="Proteomes" id="UP000887013">
    <property type="component" value="Unassembled WGS sequence"/>
</dbReference>
<gene>
    <name evidence="1" type="primary">AVEN_10820_1</name>
    <name evidence="1" type="ORF">NPIL_366221</name>
</gene>
<dbReference type="OrthoDB" id="6423042at2759"/>
<proteinExistence type="predicted"/>
<evidence type="ECO:0000313" key="2">
    <source>
        <dbReference type="Proteomes" id="UP000887013"/>
    </source>
</evidence>
<dbReference type="AlphaFoldDB" id="A0A8X6P555"/>
<dbReference type="GO" id="GO:0003676">
    <property type="term" value="F:nucleic acid binding"/>
    <property type="evidence" value="ECO:0007669"/>
    <property type="project" value="InterPro"/>
</dbReference>
<evidence type="ECO:0000313" key="1">
    <source>
        <dbReference type="EMBL" id="GFT50942.1"/>
    </source>
</evidence>
<protein>
    <submittedName>
        <fullName evidence="1">Integrase catalytic domain-containing protein</fullName>
    </submittedName>
</protein>
<accession>A0A8X6P555</accession>
<organism evidence="1 2">
    <name type="scientific">Nephila pilipes</name>
    <name type="common">Giant wood spider</name>
    <name type="synonym">Nephila maculata</name>
    <dbReference type="NCBI Taxonomy" id="299642"/>
    <lineage>
        <taxon>Eukaryota</taxon>
        <taxon>Metazoa</taxon>
        <taxon>Ecdysozoa</taxon>
        <taxon>Arthropoda</taxon>
        <taxon>Chelicerata</taxon>
        <taxon>Arachnida</taxon>
        <taxon>Araneae</taxon>
        <taxon>Araneomorphae</taxon>
        <taxon>Entelegynae</taxon>
        <taxon>Araneoidea</taxon>
        <taxon>Nephilidae</taxon>
        <taxon>Nephila</taxon>
    </lineage>
</organism>